<comment type="similarity">
    <text evidence="1">Belongs to the UPF0201 family.</text>
</comment>
<dbReference type="PANTHER" id="PTHR39652:SF1">
    <property type="entry name" value="UPF0201 PROTEIN TK1335"/>
    <property type="match status" value="1"/>
</dbReference>
<evidence type="ECO:0000256" key="1">
    <source>
        <dbReference type="HAMAP-Rule" id="MF_01112"/>
    </source>
</evidence>
<reference evidence="2 3" key="1">
    <citation type="submission" date="2014-07" db="EMBL/GenBank/DDBJ databases">
        <title>Methanogenic archaea and the global carbon cycle.</title>
        <authorList>
            <person name="Henriksen J.R."/>
            <person name="Luke J."/>
            <person name="Reinhart S."/>
            <person name="Benedict M.N."/>
            <person name="Youngblut N.D."/>
            <person name="Metcalf M.E."/>
            <person name="Whitaker R.J."/>
            <person name="Metcalf W.W."/>
        </authorList>
    </citation>
    <scope>NUCLEOTIDE SEQUENCE [LARGE SCALE GENOMIC DNA]</scope>
    <source>
        <strain evidence="2 3">HB-1</strain>
    </source>
</reference>
<accession>A0A0E3S7I2</accession>
<dbReference type="OrthoDB" id="7819at2157"/>
<dbReference type="PATRIC" id="fig|1434110.4.peg.3"/>
<dbReference type="STRING" id="1434110.MSHOH_0003"/>
<dbReference type="KEGG" id="mhor:MSHOH_0003"/>
<dbReference type="HAMAP" id="MF_01112">
    <property type="entry name" value="UPF0201"/>
    <property type="match status" value="1"/>
</dbReference>
<protein>
    <recommendedName>
        <fullName evidence="1">UPF0201 protein MSHOH_0003</fullName>
    </recommendedName>
</protein>
<organism evidence="2 3">
    <name type="scientific">Methanosarcina horonobensis HB-1 = JCM 15518</name>
    <dbReference type="NCBI Taxonomy" id="1434110"/>
    <lineage>
        <taxon>Archaea</taxon>
        <taxon>Methanobacteriati</taxon>
        <taxon>Methanobacteriota</taxon>
        <taxon>Stenosarchaea group</taxon>
        <taxon>Methanomicrobia</taxon>
        <taxon>Methanosarcinales</taxon>
        <taxon>Methanosarcinaceae</taxon>
        <taxon>Methanosarcina</taxon>
    </lineage>
</organism>
<dbReference type="RefSeq" id="WP_048136599.1">
    <property type="nucleotide sequence ID" value="NZ_CP009516.1"/>
</dbReference>
<name>A0A0E3S7I2_9EURY</name>
<evidence type="ECO:0000313" key="3">
    <source>
        <dbReference type="Proteomes" id="UP000033101"/>
    </source>
</evidence>
<dbReference type="AlphaFoldDB" id="A0A0E3S7I2"/>
<dbReference type="InterPro" id="IPR022803">
    <property type="entry name" value="Ribosomal_uL5_dom_sf"/>
</dbReference>
<keyword evidence="3" id="KW-1185">Reference proteome</keyword>
<dbReference type="Pfam" id="PF01877">
    <property type="entry name" value="RNA_binding"/>
    <property type="match status" value="1"/>
</dbReference>
<dbReference type="SUPFAM" id="SSF55282">
    <property type="entry name" value="RL5-like"/>
    <property type="match status" value="1"/>
</dbReference>
<dbReference type="PANTHER" id="PTHR39652">
    <property type="entry name" value="UPF0201 PROTEIN TK1335"/>
    <property type="match status" value="1"/>
</dbReference>
<dbReference type="InterPro" id="IPR002739">
    <property type="entry name" value="PAB1135-like"/>
</dbReference>
<gene>
    <name evidence="2" type="ORF">MSHOH_0003</name>
</gene>
<dbReference type="HOGENOM" id="CLU_134829_0_0_2"/>
<dbReference type="EMBL" id="CP009516">
    <property type="protein sequence ID" value="AKB76486.1"/>
    <property type="molecule type" value="Genomic_DNA"/>
</dbReference>
<evidence type="ECO:0000313" key="2">
    <source>
        <dbReference type="EMBL" id="AKB76486.1"/>
    </source>
</evidence>
<dbReference type="GeneID" id="24829110"/>
<dbReference type="Proteomes" id="UP000033101">
    <property type="component" value="Chromosome"/>
</dbReference>
<dbReference type="Gene3D" id="3.30.1440.10">
    <property type="match status" value="1"/>
</dbReference>
<sequence length="159" mass="17578">MISVKISATVYPTEDPEKVIKAVSDLFTGIELQKENVDTKEPEKGVSPFFHITGEGGLDLLYTLHGLIRREQIIDSIRNKVFNKGLSSEGLSVSFLLNKQAAFVGVPSVPAEEEPLGSIEVTIRADSSEEMERLFEWLLPITEEGVPLVEVGMDYVERG</sequence>
<proteinExistence type="inferred from homology"/>